<accession>A0A645J8Z9</accession>
<reference evidence="2" key="1">
    <citation type="submission" date="2019-08" db="EMBL/GenBank/DDBJ databases">
        <authorList>
            <person name="Kucharzyk K."/>
            <person name="Murdoch R.W."/>
            <person name="Higgins S."/>
            <person name="Loffler F."/>
        </authorList>
    </citation>
    <scope>NUCLEOTIDE SEQUENCE</scope>
</reference>
<organism evidence="2">
    <name type="scientific">bioreactor metagenome</name>
    <dbReference type="NCBI Taxonomy" id="1076179"/>
    <lineage>
        <taxon>unclassified sequences</taxon>
        <taxon>metagenomes</taxon>
        <taxon>ecological metagenomes</taxon>
    </lineage>
</organism>
<feature type="region of interest" description="Disordered" evidence="1">
    <location>
        <begin position="71"/>
        <end position="100"/>
    </location>
</feature>
<comment type="caution">
    <text evidence="2">The sequence shown here is derived from an EMBL/GenBank/DDBJ whole genome shotgun (WGS) entry which is preliminary data.</text>
</comment>
<dbReference type="AlphaFoldDB" id="A0A645J8Z9"/>
<gene>
    <name evidence="2" type="ORF">SDC9_203667</name>
</gene>
<evidence type="ECO:0000256" key="1">
    <source>
        <dbReference type="SAM" id="MobiDB-lite"/>
    </source>
</evidence>
<dbReference type="EMBL" id="VSSQ01125825">
    <property type="protein sequence ID" value="MPN55983.1"/>
    <property type="molecule type" value="Genomic_DNA"/>
</dbReference>
<evidence type="ECO:0000313" key="2">
    <source>
        <dbReference type="EMBL" id="MPN55983.1"/>
    </source>
</evidence>
<sequence length="100" mass="10687">MDAHRTVVFAAAAKQIAQCKVQFGGVGVVLYGLDKGIDGLVLLLVEQKVQTLEVRLGSLAVVGTHLAQIPAGGQPAQHKGRRQAQQDPSQIKFHARRPAQ</sequence>
<name>A0A645J8Z9_9ZZZZ</name>
<protein>
    <submittedName>
        <fullName evidence="2">Uncharacterized protein</fullName>
    </submittedName>
</protein>
<proteinExistence type="predicted"/>